<dbReference type="KEGG" id="mfre:EXE63_20735"/>
<evidence type="ECO:0000313" key="2">
    <source>
        <dbReference type="Proteomes" id="UP000501849"/>
    </source>
</evidence>
<dbReference type="RefSeq" id="WP_168143483.1">
    <property type="nucleotide sequence ID" value="NZ_CP038799.1"/>
</dbReference>
<evidence type="ECO:0000313" key="1">
    <source>
        <dbReference type="EMBL" id="QIV83047.1"/>
    </source>
</evidence>
<dbReference type="Proteomes" id="UP000501849">
    <property type="component" value="Chromosome"/>
</dbReference>
<keyword evidence="2" id="KW-1185">Reference proteome</keyword>
<name>A0A6H0SAI4_9MYCO</name>
<sequence length="92" mass="10151">MTEINRPLTDAERTVMNQLAVASVARQTGRDPESVADELDEMTIRLHGNAKHAYLTADGKTLVHITREDLALAANHPGETLHAEPIDPRRDT</sequence>
<dbReference type="AlphaFoldDB" id="A0A6H0SAI4"/>
<dbReference type="EMBL" id="CP038799">
    <property type="protein sequence ID" value="QIV83047.1"/>
    <property type="molecule type" value="Genomic_DNA"/>
</dbReference>
<organism evidence="1 2">
    <name type="scientific">Mycolicibacterium frederiksbergense</name>
    <dbReference type="NCBI Taxonomy" id="117567"/>
    <lineage>
        <taxon>Bacteria</taxon>
        <taxon>Bacillati</taxon>
        <taxon>Actinomycetota</taxon>
        <taxon>Actinomycetes</taxon>
        <taxon>Mycobacteriales</taxon>
        <taxon>Mycobacteriaceae</taxon>
        <taxon>Mycolicibacterium</taxon>
    </lineage>
</organism>
<protein>
    <submittedName>
        <fullName evidence="1">Uncharacterized protein</fullName>
    </submittedName>
</protein>
<proteinExistence type="predicted"/>
<accession>A0A6H0SAI4</accession>
<reference evidence="1 2" key="1">
    <citation type="submission" date="2019-04" db="EMBL/GenBank/DDBJ databases">
        <title>Draft, Whole-Genome Sequence of the Anthracene-degrading Mycobacterium frederiksbergense LB501T, Isolated from a Polycyclic Aromatic Hydrocarbon (PAH)-Contaminated Soil.</title>
        <authorList>
            <person name="Augelletti F."/>
        </authorList>
    </citation>
    <scope>NUCLEOTIDE SEQUENCE [LARGE SCALE GENOMIC DNA]</scope>
    <source>
        <strain evidence="1 2">LB 501T</strain>
    </source>
</reference>
<gene>
    <name evidence="1" type="ORF">EXE63_20735</name>
</gene>